<dbReference type="InParanoid" id="G4TUB8"/>
<evidence type="ECO:0000256" key="2">
    <source>
        <dbReference type="ARBA" id="ARBA00022741"/>
    </source>
</evidence>
<comment type="similarity">
    <text evidence="1 6">Belongs to the small GTPase superfamily. Arf family.</text>
</comment>
<reference evidence="7 8" key="1">
    <citation type="journal article" date="2011" name="PLoS Pathog.">
        <title>Endophytic Life Strategies Decoded by Genome and Transcriptome Analyses of the Mutualistic Root Symbiont Piriformospora indica.</title>
        <authorList>
            <person name="Zuccaro A."/>
            <person name="Lahrmann U."/>
            <person name="Guldener U."/>
            <person name="Langen G."/>
            <person name="Pfiffi S."/>
            <person name="Biedenkopf D."/>
            <person name="Wong P."/>
            <person name="Samans B."/>
            <person name="Grimm C."/>
            <person name="Basiewicz M."/>
            <person name="Murat C."/>
            <person name="Martin F."/>
            <person name="Kogel K.H."/>
        </authorList>
    </citation>
    <scope>NUCLEOTIDE SEQUENCE [LARGE SCALE GENOMIC DNA]</scope>
    <source>
        <strain evidence="7 8">DSM 11827</strain>
    </source>
</reference>
<dbReference type="SMART" id="SM00178">
    <property type="entry name" value="SAR"/>
    <property type="match status" value="1"/>
</dbReference>
<evidence type="ECO:0000256" key="6">
    <source>
        <dbReference type="RuleBase" id="RU003925"/>
    </source>
</evidence>
<dbReference type="NCBIfam" id="TIGR00231">
    <property type="entry name" value="small_GTP"/>
    <property type="match status" value="1"/>
</dbReference>
<feature type="binding site" evidence="4">
    <location>
        <begin position="126"/>
        <end position="129"/>
    </location>
    <ligand>
        <name>GTP</name>
        <dbReference type="ChEBI" id="CHEBI:37565"/>
    </ligand>
</feature>
<comment type="caution">
    <text evidence="7">The sequence shown here is derived from an EMBL/GenBank/DDBJ whole genome shotgun (WGS) entry which is preliminary data.</text>
</comment>
<feature type="binding site" evidence="5">
    <location>
        <position position="31"/>
    </location>
    <ligand>
        <name>Mg(2+)</name>
        <dbReference type="ChEBI" id="CHEBI:18420"/>
    </ligand>
</feature>
<feature type="binding site" evidence="4">
    <location>
        <begin position="24"/>
        <end position="31"/>
    </location>
    <ligand>
        <name>GTP</name>
        <dbReference type="ChEBI" id="CHEBI:37565"/>
    </ligand>
</feature>
<dbReference type="AlphaFoldDB" id="G4TUB8"/>
<dbReference type="Pfam" id="PF00025">
    <property type="entry name" value="Arf"/>
    <property type="match status" value="1"/>
</dbReference>
<keyword evidence="5" id="KW-0460">Magnesium</keyword>
<protein>
    <submittedName>
        <fullName evidence="7">Probable ADP-ribosylation factor</fullName>
    </submittedName>
</protein>
<dbReference type="STRING" id="1109443.G4TUB8"/>
<feature type="binding site" evidence="5">
    <location>
        <position position="48"/>
    </location>
    <ligand>
        <name>Mg(2+)</name>
        <dbReference type="ChEBI" id="CHEBI:18420"/>
    </ligand>
</feature>
<dbReference type="eggNOG" id="KOG0070">
    <property type="taxonomic scope" value="Eukaryota"/>
</dbReference>
<keyword evidence="8" id="KW-1185">Reference proteome</keyword>
<keyword evidence="3 4" id="KW-0342">GTP-binding</keyword>
<evidence type="ECO:0000313" key="8">
    <source>
        <dbReference type="Proteomes" id="UP000007148"/>
    </source>
</evidence>
<accession>G4TUB8</accession>
<dbReference type="InterPro" id="IPR027417">
    <property type="entry name" value="P-loop_NTPase"/>
</dbReference>
<dbReference type="PRINTS" id="PR00328">
    <property type="entry name" value="SAR1GTPBP"/>
</dbReference>
<evidence type="ECO:0000256" key="5">
    <source>
        <dbReference type="PIRSR" id="PIRSR606689-2"/>
    </source>
</evidence>
<dbReference type="GO" id="GO:0030010">
    <property type="term" value="P:establishment of cell polarity"/>
    <property type="evidence" value="ECO:0007669"/>
    <property type="project" value="UniProtKB-ARBA"/>
</dbReference>
<dbReference type="OrthoDB" id="2011769at2759"/>
<dbReference type="PANTHER" id="PTHR11711">
    <property type="entry name" value="ADP RIBOSYLATION FACTOR-RELATED"/>
    <property type="match status" value="1"/>
</dbReference>
<dbReference type="SMART" id="SM00177">
    <property type="entry name" value="ARF"/>
    <property type="match status" value="1"/>
</dbReference>
<keyword evidence="5" id="KW-0479">Metal-binding</keyword>
<dbReference type="Gene3D" id="3.40.50.300">
    <property type="entry name" value="P-loop containing nucleotide triphosphate hydrolases"/>
    <property type="match status" value="1"/>
</dbReference>
<dbReference type="FunFam" id="3.40.50.300:FF:000412">
    <property type="entry name" value="ADP-ribosylation factor 1"/>
    <property type="match status" value="1"/>
</dbReference>
<proteinExistence type="inferred from homology"/>
<dbReference type="Proteomes" id="UP000007148">
    <property type="component" value="Unassembled WGS sequence"/>
</dbReference>
<evidence type="ECO:0000256" key="1">
    <source>
        <dbReference type="ARBA" id="ARBA00010290"/>
    </source>
</evidence>
<dbReference type="PROSITE" id="PS51417">
    <property type="entry name" value="ARF"/>
    <property type="match status" value="1"/>
</dbReference>
<dbReference type="InterPro" id="IPR006689">
    <property type="entry name" value="Small_GTPase_ARF/SAR"/>
</dbReference>
<dbReference type="GO" id="GO:0005525">
    <property type="term" value="F:GTP binding"/>
    <property type="evidence" value="ECO:0007669"/>
    <property type="project" value="UniProtKB-KW"/>
</dbReference>
<keyword evidence="2 4" id="KW-0547">Nucleotide-binding</keyword>
<dbReference type="HOGENOM" id="CLU_040729_9_3_1"/>
<organism evidence="7 8">
    <name type="scientific">Serendipita indica (strain DSM 11827)</name>
    <name type="common">Root endophyte fungus</name>
    <name type="synonym">Piriformospora indica</name>
    <dbReference type="NCBI Taxonomy" id="1109443"/>
    <lineage>
        <taxon>Eukaryota</taxon>
        <taxon>Fungi</taxon>
        <taxon>Dikarya</taxon>
        <taxon>Basidiomycota</taxon>
        <taxon>Agaricomycotina</taxon>
        <taxon>Agaricomycetes</taxon>
        <taxon>Sebacinales</taxon>
        <taxon>Serendipitaceae</taxon>
        <taxon>Serendipita</taxon>
    </lineage>
</organism>
<dbReference type="CDD" id="cd00878">
    <property type="entry name" value="Arf_Arl"/>
    <property type="match status" value="1"/>
</dbReference>
<evidence type="ECO:0000313" key="7">
    <source>
        <dbReference type="EMBL" id="CCA74911.1"/>
    </source>
</evidence>
<evidence type="ECO:0000256" key="3">
    <source>
        <dbReference type="ARBA" id="ARBA00023134"/>
    </source>
</evidence>
<dbReference type="InterPro" id="IPR024156">
    <property type="entry name" value="Small_GTPase_ARF"/>
</dbReference>
<gene>
    <name evidence="7" type="ORF">PIIN_08881</name>
</gene>
<evidence type="ECO:0000256" key="4">
    <source>
        <dbReference type="PIRSR" id="PIRSR606689-1"/>
    </source>
</evidence>
<dbReference type="SUPFAM" id="SSF52540">
    <property type="entry name" value="P-loop containing nucleoside triphosphate hydrolases"/>
    <property type="match status" value="1"/>
</dbReference>
<dbReference type="GO" id="GO:0046872">
    <property type="term" value="F:metal ion binding"/>
    <property type="evidence" value="ECO:0007669"/>
    <property type="project" value="UniProtKB-KW"/>
</dbReference>
<dbReference type="GO" id="GO:0003924">
    <property type="term" value="F:GTPase activity"/>
    <property type="evidence" value="ECO:0007669"/>
    <property type="project" value="InterPro"/>
</dbReference>
<dbReference type="InterPro" id="IPR005225">
    <property type="entry name" value="Small_GTP-bd"/>
</dbReference>
<dbReference type="EMBL" id="CAFZ01000371">
    <property type="protein sequence ID" value="CCA74911.1"/>
    <property type="molecule type" value="Genomic_DNA"/>
</dbReference>
<name>G4TUB8_SERID</name>
<sequence>MGQQPSLLPNGFSSKKKPCILMLGLDAAGKSTMLWKLRPNDINTRIITIGFTTETVEYEDVSIISWDTPNNHTGRALRQHYFAQADALIYVVDSADRERLPETREDLQELLEAEHLAGLPLLVLANKEDLPASKEVGELIECFNLQSLKDRDWYIQSCCANGQDEGLLGGFEWLFNTLKRTAGQRRVSRENSQ</sequence>